<feature type="domain" description="FAD dependent oxidoreductase" evidence="1">
    <location>
        <begin position="9"/>
        <end position="75"/>
    </location>
</feature>
<name>A0AAJ0GKF2_9PEZI</name>
<dbReference type="InterPro" id="IPR036188">
    <property type="entry name" value="FAD/NAD-bd_sf"/>
</dbReference>
<accession>A0AAJ0GKF2</accession>
<proteinExistence type="predicted"/>
<dbReference type="AlphaFoldDB" id="A0AAJ0GKF2"/>
<keyword evidence="3" id="KW-1185">Reference proteome</keyword>
<dbReference type="Proteomes" id="UP001271007">
    <property type="component" value="Unassembled WGS sequence"/>
</dbReference>
<dbReference type="EMBL" id="JAWDJX010000001">
    <property type="protein sequence ID" value="KAK3059253.1"/>
    <property type="molecule type" value="Genomic_DNA"/>
</dbReference>
<dbReference type="InterPro" id="IPR006076">
    <property type="entry name" value="FAD-dep_OxRdtase"/>
</dbReference>
<reference evidence="2" key="1">
    <citation type="submission" date="2023-04" db="EMBL/GenBank/DDBJ databases">
        <title>Black Yeasts Isolated from many extreme environments.</title>
        <authorList>
            <person name="Coleine C."/>
            <person name="Stajich J.E."/>
            <person name="Selbmann L."/>
        </authorList>
    </citation>
    <scope>NUCLEOTIDE SEQUENCE</scope>
    <source>
        <strain evidence="2">CCFEE 5312</strain>
    </source>
</reference>
<dbReference type="Gene3D" id="3.30.9.10">
    <property type="entry name" value="D-Amino Acid Oxidase, subunit A, domain 2"/>
    <property type="match status" value="1"/>
</dbReference>
<protein>
    <recommendedName>
        <fullName evidence="1">FAD dependent oxidoreductase domain-containing protein</fullName>
    </recommendedName>
</protein>
<dbReference type="Pfam" id="PF01266">
    <property type="entry name" value="DAO"/>
    <property type="match status" value="1"/>
</dbReference>
<evidence type="ECO:0000313" key="3">
    <source>
        <dbReference type="Proteomes" id="UP001271007"/>
    </source>
</evidence>
<dbReference type="Gene3D" id="3.50.50.60">
    <property type="entry name" value="FAD/NAD(P)-binding domain"/>
    <property type="match status" value="1"/>
</dbReference>
<comment type="caution">
    <text evidence="2">The sequence shown here is derived from an EMBL/GenBank/DDBJ whole genome shotgun (WGS) entry which is preliminary data.</text>
</comment>
<sequence>MIPTAGQPDLFEEWTRSRFTQAGSVDYAWAGQVLDPIDFMAFVGINPGTKHTYIVTGDSGNGLTHGVLAGRLIADQIEGVSNDWGKAVRTVPESQPAESELKDIEDLAPGTGGVLNPTLKAPLAVYKDDVHGSRFFKDGVCVMGSSKAGLSPVDEDGRAFQAEAIKA</sequence>
<evidence type="ECO:0000259" key="1">
    <source>
        <dbReference type="Pfam" id="PF01266"/>
    </source>
</evidence>
<evidence type="ECO:0000313" key="2">
    <source>
        <dbReference type="EMBL" id="KAK3059253.1"/>
    </source>
</evidence>
<organism evidence="2 3">
    <name type="scientific">Extremus antarcticus</name>
    <dbReference type="NCBI Taxonomy" id="702011"/>
    <lineage>
        <taxon>Eukaryota</taxon>
        <taxon>Fungi</taxon>
        <taxon>Dikarya</taxon>
        <taxon>Ascomycota</taxon>
        <taxon>Pezizomycotina</taxon>
        <taxon>Dothideomycetes</taxon>
        <taxon>Dothideomycetidae</taxon>
        <taxon>Mycosphaerellales</taxon>
        <taxon>Extremaceae</taxon>
        <taxon>Extremus</taxon>
    </lineage>
</organism>
<gene>
    <name evidence="2" type="ORF">LTR09_000819</name>
</gene>